<evidence type="ECO:0000313" key="3">
    <source>
        <dbReference type="Proteomes" id="UP001198565"/>
    </source>
</evidence>
<reference evidence="2 3" key="1">
    <citation type="submission" date="2021-08" db="EMBL/GenBank/DDBJ databases">
        <title>Streptomyces sp. PTM05 isolated from lichen.</title>
        <authorList>
            <person name="Somphong A."/>
            <person name="Phongsopitanun W."/>
            <person name="Tanasupawat S."/>
        </authorList>
    </citation>
    <scope>NUCLEOTIDE SEQUENCE [LARGE SCALE GENOMIC DNA]</scope>
    <source>
        <strain evidence="2 3">Ptm05</strain>
    </source>
</reference>
<feature type="compositionally biased region" description="Low complexity" evidence="1">
    <location>
        <begin position="715"/>
        <end position="756"/>
    </location>
</feature>
<gene>
    <name evidence="2" type="ORF">K7472_29110</name>
</gene>
<organism evidence="2 3">
    <name type="scientific">Streptantibioticus parmotrematis</name>
    <dbReference type="NCBI Taxonomy" id="2873249"/>
    <lineage>
        <taxon>Bacteria</taxon>
        <taxon>Bacillati</taxon>
        <taxon>Actinomycetota</taxon>
        <taxon>Actinomycetes</taxon>
        <taxon>Kitasatosporales</taxon>
        <taxon>Streptomycetaceae</taxon>
        <taxon>Streptantibioticus</taxon>
    </lineage>
</organism>
<evidence type="ECO:0000256" key="1">
    <source>
        <dbReference type="SAM" id="MobiDB-lite"/>
    </source>
</evidence>
<evidence type="ECO:0000313" key="2">
    <source>
        <dbReference type="EMBL" id="MBY8888875.1"/>
    </source>
</evidence>
<dbReference type="Proteomes" id="UP001198565">
    <property type="component" value="Unassembled WGS sequence"/>
</dbReference>
<comment type="caution">
    <text evidence="2">The sequence shown here is derived from an EMBL/GenBank/DDBJ whole genome shotgun (WGS) entry which is preliminary data.</text>
</comment>
<dbReference type="EMBL" id="JAINVZ010000030">
    <property type="protein sequence ID" value="MBY8888875.1"/>
    <property type="molecule type" value="Genomic_DNA"/>
</dbReference>
<feature type="region of interest" description="Disordered" evidence="1">
    <location>
        <begin position="413"/>
        <end position="756"/>
    </location>
</feature>
<protein>
    <recommendedName>
        <fullName evidence="4">ADP-ribosyltransferase exoenzyme</fullName>
    </recommendedName>
</protein>
<proteinExistence type="predicted"/>
<name>A0ABS7R091_9ACTN</name>
<feature type="compositionally biased region" description="Pro residues" evidence="1">
    <location>
        <begin position="572"/>
        <end position="595"/>
    </location>
</feature>
<feature type="compositionally biased region" description="Pro residues" evidence="1">
    <location>
        <begin position="653"/>
        <end position="667"/>
    </location>
</feature>
<feature type="compositionally biased region" description="Pro residues" evidence="1">
    <location>
        <begin position="677"/>
        <end position="705"/>
    </location>
</feature>
<accession>A0ABS7R091</accession>
<keyword evidence="3" id="KW-1185">Reference proteome</keyword>
<evidence type="ECO:0008006" key="4">
    <source>
        <dbReference type="Google" id="ProtNLM"/>
    </source>
</evidence>
<feature type="region of interest" description="Disordered" evidence="1">
    <location>
        <begin position="999"/>
        <end position="1049"/>
    </location>
</feature>
<dbReference type="Gene3D" id="3.90.176.10">
    <property type="entry name" value="Toxin ADP-ribosyltransferase, Chain A, domain 1"/>
    <property type="match status" value="1"/>
</dbReference>
<sequence>MRIGIGGVKATGTALQSRGVGHALLVHAKGEPDPRAVAFATRLAPDPQHTLAVVDLPFGTLEASAESLARHLTPYGPSLRLVFGRATAQEARRTAQHVAERLDRLVLAADGSVLPTTDGGLFVPSDHGAGWLRYRPGRTPERDSQRFPKPRWEFSTFDRPWTTSSHAVVEPVPSGVWLHNRSTDAFPGGRQWLVDHLPSHQDILTAVLGAPGCPPLPLTDVIRWWDTVLPSARSWVRFLHFGPVALPDTAESLGQHLADTLRQQVVLYAGLPVTPRRGLDSPDVVSVASDGTLGARPFVSELMYFPRTSRSAPPPALFGLRAPVHGVPEITTGVYEYASDAVLEVVQSGLWMRPHAEPADGDAVRRIPATPGYAAILYDRSVPGTEDRMRSLAEDMLWKLDPDTREAFTVAPADEPGVRSGPAEDAYLWSPQDPAASGPQAVVAPARGGHSRPADIAPWTPESAVPEQEAQEHTAAPQDATAGPASALARLNPDDPSHASVVSRTDTTAPAAPAPAPTPQSARTETDAPSTPLPGTESDASEPAVGDEVADVSHAAVATSGTAADQHVTPAPATPLAPGPALTPEPTPAPVPQPDAPRAEPERAPEPPPTGNPLPYVTPDAERQDPVPSGPTPAPAAVSGAKLPDLPVASEPPGAPEPPHSPEPPRVPQAGPGEAAAPPPVAAPVTPAPAAPEPPRPASPSPSPSPSRMIRLESDSPAAAPPRAAEPDPAARPGASAGPAGPSDAGPGPAAGPVAAPRAAAAGVRVQPVPKTSACAVPPERGTSQERDWVRRTFSTQYNAVAGTVSRVMSESPGLRGGSRGEAADALTDLVAVRLYLSGDSAQVDEAVRSAAVGPHVPLARCVAAGLRRLPSYRGAALLRARTTGPERDWYREGRLATEWAFCTAHSAPRPGPEDGTDFLIWSMTARRTALIDPAEPFRVVFLPGTTFKVLRASDGEGPVLIRELSPSEVDGEGKVDVQRVPLDEIALDGLERAVTALRQSGEATTRGKRGGEREDGPLATPPGLIGGARVRRPGADGDVSVSDEGAKL</sequence>
<feature type="compositionally biased region" description="Polar residues" evidence="1">
    <location>
        <begin position="520"/>
        <end position="529"/>
    </location>
</feature>
<dbReference type="RefSeq" id="WP_222981683.1">
    <property type="nucleotide sequence ID" value="NZ_JAINVZ010000030.1"/>
</dbReference>